<dbReference type="EMBL" id="QKRB01000059">
    <property type="protein sequence ID" value="PZD93130.1"/>
    <property type="molecule type" value="Genomic_DNA"/>
</dbReference>
<dbReference type="RefSeq" id="WP_111149631.1">
    <property type="nucleotide sequence ID" value="NZ_QKRB01000059.1"/>
</dbReference>
<evidence type="ECO:0000313" key="1">
    <source>
        <dbReference type="EMBL" id="PZD93130.1"/>
    </source>
</evidence>
<dbReference type="Proteomes" id="UP000249522">
    <property type="component" value="Unassembled WGS sequence"/>
</dbReference>
<organism evidence="1 2">
    <name type="scientific">Paenibacillus sambharensis</name>
    <dbReference type="NCBI Taxonomy" id="1803190"/>
    <lineage>
        <taxon>Bacteria</taxon>
        <taxon>Bacillati</taxon>
        <taxon>Bacillota</taxon>
        <taxon>Bacilli</taxon>
        <taxon>Bacillales</taxon>
        <taxon>Paenibacillaceae</taxon>
        <taxon>Paenibacillus</taxon>
    </lineage>
</organism>
<gene>
    <name evidence="1" type="ORF">DNH61_24675</name>
</gene>
<dbReference type="OrthoDB" id="2652925at2"/>
<comment type="caution">
    <text evidence="1">The sequence shown here is derived from an EMBL/GenBank/DDBJ whole genome shotgun (WGS) entry which is preliminary data.</text>
</comment>
<proteinExistence type="predicted"/>
<accession>A0A2W1L4L3</accession>
<evidence type="ECO:0000313" key="2">
    <source>
        <dbReference type="Proteomes" id="UP000249522"/>
    </source>
</evidence>
<reference evidence="1 2" key="1">
    <citation type="submission" date="2018-06" db="EMBL/GenBank/DDBJ databases">
        <title>Paenibacillus imtechensis sp. nov.</title>
        <authorList>
            <person name="Pinnaka A.K."/>
            <person name="Singh H."/>
            <person name="Kaur M."/>
        </authorList>
    </citation>
    <scope>NUCLEOTIDE SEQUENCE [LARGE SCALE GENOMIC DNA]</scope>
    <source>
        <strain evidence="1 2">SMB1</strain>
    </source>
</reference>
<name>A0A2W1L4L3_9BACL</name>
<dbReference type="AlphaFoldDB" id="A0A2W1L4L3"/>
<protein>
    <submittedName>
        <fullName evidence="1">Uncharacterized protein</fullName>
    </submittedName>
</protein>
<sequence>MFENFEFKPGKITYNPYKLSPEDLTDLEWVTEDMVQIEYPNSYILDVGWYGDASKGNGKFVVYIIKEKNWEQPVYREEHKTLEDLYERMKGIIKTITNISTNNEQNIE</sequence>
<keyword evidence="2" id="KW-1185">Reference proteome</keyword>